<dbReference type="HOGENOM" id="CLU_1825282_0_0_1"/>
<organism evidence="1 2">
    <name type="scientific">Exophiala aquamarina CBS 119918</name>
    <dbReference type="NCBI Taxonomy" id="1182545"/>
    <lineage>
        <taxon>Eukaryota</taxon>
        <taxon>Fungi</taxon>
        <taxon>Dikarya</taxon>
        <taxon>Ascomycota</taxon>
        <taxon>Pezizomycotina</taxon>
        <taxon>Eurotiomycetes</taxon>
        <taxon>Chaetothyriomycetidae</taxon>
        <taxon>Chaetothyriales</taxon>
        <taxon>Herpotrichiellaceae</taxon>
        <taxon>Exophiala</taxon>
    </lineage>
</organism>
<dbReference type="AlphaFoldDB" id="A0A072PKT6"/>
<dbReference type="Proteomes" id="UP000027920">
    <property type="component" value="Unassembled WGS sequence"/>
</dbReference>
<accession>A0A072PKT6</accession>
<dbReference type="GeneID" id="25282624"/>
<sequence>MNFKLSLANSSKYFATLNHPFSKKTVIDTYAMPIEYRKFPKHHCELTDIDDFELRKANRLSEVHPESTTCKEVLIQLSARVHDYLSASAGSYLIGTEERSLMILTIMWMWMIMDKALSHLFPALSYFKPIFQSSILDCLRL</sequence>
<dbReference type="RefSeq" id="XP_013258720.1">
    <property type="nucleotide sequence ID" value="XM_013403266.1"/>
</dbReference>
<reference evidence="1 2" key="1">
    <citation type="submission" date="2013-03" db="EMBL/GenBank/DDBJ databases">
        <title>The Genome Sequence of Exophiala aquamarina CBS 119918.</title>
        <authorList>
            <consortium name="The Broad Institute Genomics Platform"/>
            <person name="Cuomo C."/>
            <person name="de Hoog S."/>
            <person name="Gorbushina A."/>
            <person name="Walker B."/>
            <person name="Young S.K."/>
            <person name="Zeng Q."/>
            <person name="Gargeya S."/>
            <person name="Fitzgerald M."/>
            <person name="Haas B."/>
            <person name="Abouelleil A."/>
            <person name="Allen A.W."/>
            <person name="Alvarado L."/>
            <person name="Arachchi H.M."/>
            <person name="Berlin A.M."/>
            <person name="Chapman S.B."/>
            <person name="Gainer-Dewar J."/>
            <person name="Goldberg J."/>
            <person name="Griggs A."/>
            <person name="Gujja S."/>
            <person name="Hansen M."/>
            <person name="Howarth C."/>
            <person name="Imamovic A."/>
            <person name="Ireland A."/>
            <person name="Larimer J."/>
            <person name="McCowan C."/>
            <person name="Murphy C."/>
            <person name="Pearson M."/>
            <person name="Poon T.W."/>
            <person name="Priest M."/>
            <person name="Roberts A."/>
            <person name="Saif S."/>
            <person name="Shea T."/>
            <person name="Sisk P."/>
            <person name="Sykes S."/>
            <person name="Wortman J."/>
            <person name="Nusbaum C."/>
            <person name="Birren B."/>
        </authorList>
    </citation>
    <scope>NUCLEOTIDE SEQUENCE [LARGE SCALE GENOMIC DNA]</scope>
    <source>
        <strain evidence="1 2">CBS 119918</strain>
    </source>
</reference>
<dbReference type="STRING" id="1182545.A0A072PKT6"/>
<dbReference type="VEuPathDB" id="FungiDB:A1O9_07711"/>
<dbReference type="EMBL" id="AMGV01000006">
    <property type="protein sequence ID" value="KEF56130.1"/>
    <property type="molecule type" value="Genomic_DNA"/>
</dbReference>
<name>A0A072PKT6_9EURO</name>
<comment type="caution">
    <text evidence="1">The sequence shown here is derived from an EMBL/GenBank/DDBJ whole genome shotgun (WGS) entry which is preliminary data.</text>
</comment>
<gene>
    <name evidence="1" type="ORF">A1O9_07711</name>
</gene>
<protein>
    <submittedName>
        <fullName evidence="1">Uncharacterized protein</fullName>
    </submittedName>
</protein>
<evidence type="ECO:0000313" key="1">
    <source>
        <dbReference type="EMBL" id="KEF56130.1"/>
    </source>
</evidence>
<evidence type="ECO:0000313" key="2">
    <source>
        <dbReference type="Proteomes" id="UP000027920"/>
    </source>
</evidence>
<keyword evidence="2" id="KW-1185">Reference proteome</keyword>
<proteinExistence type="predicted"/>